<gene>
    <name evidence="1" type="ORF">ETAA1_49720</name>
</gene>
<proteinExistence type="predicted"/>
<dbReference type="PANTHER" id="PTHR31360">
    <property type="match status" value="1"/>
</dbReference>
<dbReference type="InterPro" id="IPR010686">
    <property type="entry name" value="OBAP-like"/>
</dbReference>
<dbReference type="PANTHER" id="PTHR31360:SF0">
    <property type="entry name" value="OIL BODY-ASSOCIATED PROTEIN 1B"/>
    <property type="match status" value="1"/>
</dbReference>
<accession>A0A517XZP5</accession>
<keyword evidence="2" id="KW-1185">Reference proteome</keyword>
<evidence type="ECO:0000313" key="2">
    <source>
        <dbReference type="Proteomes" id="UP000319576"/>
    </source>
</evidence>
<dbReference type="AlphaFoldDB" id="A0A517XZP5"/>
<protein>
    <recommendedName>
        <fullName evidence="3">DUF1264 domain-containing protein</fullName>
    </recommendedName>
</protein>
<dbReference type="OrthoDB" id="254168at2"/>
<sequence>MRTNVRIALVLALAGGAAMLGVGPRYLAADPPPRCPCTDPTPSNANINPAKFAGDYGLHVCAFHVGKADPSLQVESHHYCTPLRDGVFQCVIFDKDRGNAKLIGVEYIVSDDIFKTLPADERQLWHPHDYEIRAGLLTMPGLKIDCEEKLLKGLLKSWGKVWHTWPDPKTDLPIGPPVLMWSAGKEGDVRKELVKARDERYKVDVDAIKKQREKL</sequence>
<dbReference type="Pfam" id="PF06884">
    <property type="entry name" value="DUF1264"/>
    <property type="match status" value="1"/>
</dbReference>
<evidence type="ECO:0000313" key="1">
    <source>
        <dbReference type="EMBL" id="QDU22982.1"/>
    </source>
</evidence>
<organism evidence="1 2">
    <name type="scientific">Urbifossiella limnaea</name>
    <dbReference type="NCBI Taxonomy" id="2528023"/>
    <lineage>
        <taxon>Bacteria</taxon>
        <taxon>Pseudomonadati</taxon>
        <taxon>Planctomycetota</taxon>
        <taxon>Planctomycetia</taxon>
        <taxon>Gemmatales</taxon>
        <taxon>Gemmataceae</taxon>
        <taxon>Urbifossiella</taxon>
    </lineage>
</organism>
<name>A0A517XZP5_9BACT</name>
<evidence type="ECO:0008006" key="3">
    <source>
        <dbReference type="Google" id="ProtNLM"/>
    </source>
</evidence>
<dbReference type="RefSeq" id="WP_145243086.1">
    <property type="nucleotide sequence ID" value="NZ_CP036273.1"/>
</dbReference>
<dbReference type="KEGG" id="uli:ETAA1_49720"/>
<dbReference type="Proteomes" id="UP000319576">
    <property type="component" value="Chromosome"/>
</dbReference>
<reference evidence="1 2" key="1">
    <citation type="submission" date="2019-02" db="EMBL/GenBank/DDBJ databases">
        <title>Deep-cultivation of Planctomycetes and their phenomic and genomic characterization uncovers novel biology.</title>
        <authorList>
            <person name="Wiegand S."/>
            <person name="Jogler M."/>
            <person name="Boedeker C."/>
            <person name="Pinto D."/>
            <person name="Vollmers J."/>
            <person name="Rivas-Marin E."/>
            <person name="Kohn T."/>
            <person name="Peeters S.H."/>
            <person name="Heuer A."/>
            <person name="Rast P."/>
            <person name="Oberbeckmann S."/>
            <person name="Bunk B."/>
            <person name="Jeske O."/>
            <person name="Meyerdierks A."/>
            <person name="Storesund J.E."/>
            <person name="Kallscheuer N."/>
            <person name="Luecker S."/>
            <person name="Lage O.M."/>
            <person name="Pohl T."/>
            <person name="Merkel B.J."/>
            <person name="Hornburger P."/>
            <person name="Mueller R.-W."/>
            <person name="Bruemmer F."/>
            <person name="Labrenz M."/>
            <person name="Spormann A.M."/>
            <person name="Op den Camp H."/>
            <person name="Overmann J."/>
            <person name="Amann R."/>
            <person name="Jetten M.S.M."/>
            <person name="Mascher T."/>
            <person name="Medema M.H."/>
            <person name="Devos D.P."/>
            <person name="Kaster A.-K."/>
            <person name="Ovreas L."/>
            <person name="Rohde M."/>
            <person name="Galperin M.Y."/>
            <person name="Jogler C."/>
        </authorList>
    </citation>
    <scope>NUCLEOTIDE SEQUENCE [LARGE SCALE GENOMIC DNA]</scope>
    <source>
        <strain evidence="1 2">ETA_A1</strain>
    </source>
</reference>
<dbReference type="EMBL" id="CP036273">
    <property type="protein sequence ID" value="QDU22982.1"/>
    <property type="molecule type" value="Genomic_DNA"/>
</dbReference>